<dbReference type="KEGG" id="dvi:6634016"/>
<gene>
    <name evidence="7" type="primary">Dvir\GJ17870</name>
    <name evidence="7" type="ORF">Dvir_GJ17870</name>
</gene>
<dbReference type="eggNOG" id="ENOG502QSP8">
    <property type="taxonomic scope" value="Eukaryota"/>
</dbReference>
<dbReference type="AlphaFoldDB" id="B4M9Q6"/>
<dbReference type="EMBL" id="CH940654">
    <property type="protein sequence ID" value="EDW57932.1"/>
    <property type="molecule type" value="Genomic_DNA"/>
</dbReference>
<dbReference type="InParanoid" id="B4M9Q6"/>
<comment type="subcellular location">
    <subcellularLocation>
        <location evidence="3">Cytoplasm</location>
    </subcellularLocation>
    <subcellularLocation>
        <location evidence="2">Nucleus</location>
    </subcellularLocation>
</comment>
<evidence type="ECO:0000313" key="8">
    <source>
        <dbReference type="Proteomes" id="UP000008792"/>
    </source>
</evidence>
<dbReference type="PhylomeDB" id="B4M9Q6"/>
<protein>
    <recommendedName>
        <fullName evidence="4">Cilia- and flagella-associated protein 299</fullName>
    </recommendedName>
</protein>
<keyword evidence="6" id="KW-0539">Nucleus</keyword>
<reference evidence="7 8" key="1">
    <citation type="journal article" date="2007" name="Nature">
        <title>Evolution of genes and genomes on the Drosophila phylogeny.</title>
        <authorList>
            <consortium name="Drosophila 12 Genomes Consortium"/>
            <person name="Clark A.G."/>
            <person name="Eisen M.B."/>
            <person name="Smith D.R."/>
            <person name="Bergman C.M."/>
            <person name="Oliver B."/>
            <person name="Markow T.A."/>
            <person name="Kaufman T.C."/>
            <person name="Kellis M."/>
            <person name="Gelbart W."/>
            <person name="Iyer V.N."/>
            <person name="Pollard D.A."/>
            <person name="Sackton T.B."/>
            <person name="Larracuente A.M."/>
            <person name="Singh N.D."/>
            <person name="Abad J.P."/>
            <person name="Abt D.N."/>
            <person name="Adryan B."/>
            <person name="Aguade M."/>
            <person name="Akashi H."/>
            <person name="Anderson W.W."/>
            <person name="Aquadro C.F."/>
            <person name="Ardell D.H."/>
            <person name="Arguello R."/>
            <person name="Artieri C.G."/>
            <person name="Barbash D.A."/>
            <person name="Barker D."/>
            <person name="Barsanti P."/>
            <person name="Batterham P."/>
            <person name="Batzoglou S."/>
            <person name="Begun D."/>
            <person name="Bhutkar A."/>
            <person name="Blanco E."/>
            <person name="Bosak S.A."/>
            <person name="Bradley R.K."/>
            <person name="Brand A.D."/>
            <person name="Brent M.R."/>
            <person name="Brooks A.N."/>
            <person name="Brown R.H."/>
            <person name="Butlin R.K."/>
            <person name="Caggese C."/>
            <person name="Calvi B.R."/>
            <person name="Bernardo de Carvalho A."/>
            <person name="Caspi A."/>
            <person name="Castrezana S."/>
            <person name="Celniker S.E."/>
            <person name="Chang J.L."/>
            <person name="Chapple C."/>
            <person name="Chatterji S."/>
            <person name="Chinwalla A."/>
            <person name="Civetta A."/>
            <person name="Clifton S.W."/>
            <person name="Comeron J.M."/>
            <person name="Costello J.C."/>
            <person name="Coyne J.A."/>
            <person name="Daub J."/>
            <person name="David R.G."/>
            <person name="Delcher A.L."/>
            <person name="Delehaunty K."/>
            <person name="Do C.B."/>
            <person name="Ebling H."/>
            <person name="Edwards K."/>
            <person name="Eickbush T."/>
            <person name="Evans J.D."/>
            <person name="Filipski A."/>
            <person name="Findeiss S."/>
            <person name="Freyhult E."/>
            <person name="Fulton L."/>
            <person name="Fulton R."/>
            <person name="Garcia A.C."/>
            <person name="Gardiner A."/>
            <person name="Garfield D.A."/>
            <person name="Garvin B.E."/>
            <person name="Gibson G."/>
            <person name="Gilbert D."/>
            <person name="Gnerre S."/>
            <person name="Godfrey J."/>
            <person name="Good R."/>
            <person name="Gotea V."/>
            <person name="Gravely B."/>
            <person name="Greenberg A.J."/>
            <person name="Griffiths-Jones S."/>
            <person name="Gross S."/>
            <person name="Guigo R."/>
            <person name="Gustafson E.A."/>
            <person name="Haerty W."/>
            <person name="Hahn M.W."/>
            <person name="Halligan D.L."/>
            <person name="Halpern A.L."/>
            <person name="Halter G.M."/>
            <person name="Han M.V."/>
            <person name="Heger A."/>
            <person name="Hillier L."/>
            <person name="Hinrichs A.S."/>
            <person name="Holmes I."/>
            <person name="Hoskins R.A."/>
            <person name="Hubisz M.J."/>
            <person name="Hultmark D."/>
            <person name="Huntley M.A."/>
            <person name="Jaffe D.B."/>
            <person name="Jagadeeshan S."/>
            <person name="Jeck W.R."/>
            <person name="Johnson J."/>
            <person name="Jones C.D."/>
            <person name="Jordan W.C."/>
            <person name="Karpen G.H."/>
            <person name="Kataoka E."/>
            <person name="Keightley P.D."/>
            <person name="Kheradpour P."/>
            <person name="Kirkness E.F."/>
            <person name="Koerich L.B."/>
            <person name="Kristiansen K."/>
            <person name="Kudrna D."/>
            <person name="Kulathinal R.J."/>
            <person name="Kumar S."/>
            <person name="Kwok R."/>
            <person name="Lander E."/>
            <person name="Langley C.H."/>
            <person name="Lapoint R."/>
            <person name="Lazzaro B.P."/>
            <person name="Lee S.J."/>
            <person name="Levesque L."/>
            <person name="Li R."/>
            <person name="Lin C.F."/>
            <person name="Lin M.F."/>
            <person name="Lindblad-Toh K."/>
            <person name="Llopart A."/>
            <person name="Long M."/>
            <person name="Low L."/>
            <person name="Lozovsky E."/>
            <person name="Lu J."/>
            <person name="Luo M."/>
            <person name="Machado C.A."/>
            <person name="Makalowski W."/>
            <person name="Marzo M."/>
            <person name="Matsuda M."/>
            <person name="Matzkin L."/>
            <person name="McAllister B."/>
            <person name="McBride C.S."/>
            <person name="McKernan B."/>
            <person name="McKernan K."/>
            <person name="Mendez-Lago M."/>
            <person name="Minx P."/>
            <person name="Mollenhauer M.U."/>
            <person name="Montooth K."/>
            <person name="Mount S.M."/>
            <person name="Mu X."/>
            <person name="Myers E."/>
            <person name="Negre B."/>
            <person name="Newfeld S."/>
            <person name="Nielsen R."/>
            <person name="Noor M.A."/>
            <person name="O'Grady P."/>
            <person name="Pachter L."/>
            <person name="Papaceit M."/>
            <person name="Parisi M.J."/>
            <person name="Parisi M."/>
            <person name="Parts L."/>
            <person name="Pedersen J.S."/>
            <person name="Pesole G."/>
            <person name="Phillippy A.M."/>
            <person name="Ponting C.P."/>
            <person name="Pop M."/>
            <person name="Porcelli D."/>
            <person name="Powell J.R."/>
            <person name="Prohaska S."/>
            <person name="Pruitt K."/>
            <person name="Puig M."/>
            <person name="Quesneville H."/>
            <person name="Ram K.R."/>
            <person name="Rand D."/>
            <person name="Rasmussen M.D."/>
            <person name="Reed L.K."/>
            <person name="Reenan R."/>
            <person name="Reily A."/>
            <person name="Remington K.A."/>
            <person name="Rieger T.T."/>
            <person name="Ritchie M.G."/>
            <person name="Robin C."/>
            <person name="Rogers Y.H."/>
            <person name="Rohde C."/>
            <person name="Rozas J."/>
            <person name="Rubenfield M.J."/>
            <person name="Ruiz A."/>
            <person name="Russo S."/>
            <person name="Salzberg S.L."/>
            <person name="Sanchez-Gracia A."/>
            <person name="Saranga D.J."/>
            <person name="Sato H."/>
            <person name="Schaeffer S.W."/>
            <person name="Schatz M.C."/>
            <person name="Schlenke T."/>
            <person name="Schwartz R."/>
            <person name="Segarra C."/>
            <person name="Singh R.S."/>
            <person name="Sirot L."/>
            <person name="Sirota M."/>
            <person name="Sisneros N.B."/>
            <person name="Smith C.D."/>
            <person name="Smith T.F."/>
            <person name="Spieth J."/>
            <person name="Stage D.E."/>
            <person name="Stark A."/>
            <person name="Stephan W."/>
            <person name="Strausberg R.L."/>
            <person name="Strempel S."/>
            <person name="Sturgill D."/>
            <person name="Sutton G."/>
            <person name="Sutton G.G."/>
            <person name="Tao W."/>
            <person name="Teichmann S."/>
            <person name="Tobari Y.N."/>
            <person name="Tomimura Y."/>
            <person name="Tsolas J.M."/>
            <person name="Valente V.L."/>
            <person name="Venter E."/>
            <person name="Venter J.C."/>
            <person name="Vicario S."/>
            <person name="Vieira F.G."/>
            <person name="Vilella A.J."/>
            <person name="Villasante A."/>
            <person name="Walenz B."/>
            <person name="Wang J."/>
            <person name="Wasserman M."/>
            <person name="Watts T."/>
            <person name="Wilson D."/>
            <person name="Wilson R.K."/>
            <person name="Wing R.A."/>
            <person name="Wolfner M.F."/>
            <person name="Wong A."/>
            <person name="Wong G.K."/>
            <person name="Wu C.I."/>
            <person name="Wu G."/>
            <person name="Yamamoto D."/>
            <person name="Yang H.P."/>
            <person name="Yang S.P."/>
            <person name="Yorke J.A."/>
            <person name="Yoshida K."/>
            <person name="Zdobnov E."/>
            <person name="Zhang P."/>
            <person name="Zhang Y."/>
            <person name="Zimin A.V."/>
            <person name="Baldwin J."/>
            <person name="Abdouelleil A."/>
            <person name="Abdulkadir J."/>
            <person name="Abebe A."/>
            <person name="Abera B."/>
            <person name="Abreu J."/>
            <person name="Acer S.C."/>
            <person name="Aftuck L."/>
            <person name="Alexander A."/>
            <person name="An P."/>
            <person name="Anderson E."/>
            <person name="Anderson S."/>
            <person name="Arachi H."/>
            <person name="Azer M."/>
            <person name="Bachantsang P."/>
            <person name="Barry A."/>
            <person name="Bayul T."/>
            <person name="Berlin A."/>
            <person name="Bessette D."/>
            <person name="Bloom T."/>
            <person name="Blye J."/>
            <person name="Boguslavskiy L."/>
            <person name="Bonnet C."/>
            <person name="Boukhgalter B."/>
            <person name="Bourzgui I."/>
            <person name="Brown A."/>
            <person name="Cahill P."/>
            <person name="Channer S."/>
            <person name="Cheshatsang Y."/>
            <person name="Chuda L."/>
            <person name="Citroen M."/>
            <person name="Collymore A."/>
            <person name="Cooke P."/>
            <person name="Costello M."/>
            <person name="D'Aco K."/>
            <person name="Daza R."/>
            <person name="De Haan G."/>
            <person name="DeGray S."/>
            <person name="DeMaso C."/>
            <person name="Dhargay N."/>
            <person name="Dooley K."/>
            <person name="Dooley E."/>
            <person name="Doricent M."/>
            <person name="Dorje P."/>
            <person name="Dorjee K."/>
            <person name="Dupes A."/>
            <person name="Elong R."/>
            <person name="Falk J."/>
            <person name="Farina A."/>
            <person name="Faro S."/>
            <person name="Ferguson D."/>
            <person name="Fisher S."/>
            <person name="Foley C.D."/>
            <person name="Franke A."/>
            <person name="Friedrich D."/>
            <person name="Gadbois L."/>
            <person name="Gearin G."/>
            <person name="Gearin C.R."/>
            <person name="Giannoukos G."/>
            <person name="Goode T."/>
            <person name="Graham J."/>
            <person name="Grandbois E."/>
            <person name="Grewal S."/>
            <person name="Gyaltsen K."/>
            <person name="Hafez N."/>
            <person name="Hagos B."/>
            <person name="Hall J."/>
            <person name="Henson C."/>
            <person name="Hollinger A."/>
            <person name="Honan T."/>
            <person name="Huard M.D."/>
            <person name="Hughes L."/>
            <person name="Hurhula B."/>
            <person name="Husby M.E."/>
            <person name="Kamat A."/>
            <person name="Kanga B."/>
            <person name="Kashin S."/>
            <person name="Khazanovich D."/>
            <person name="Kisner P."/>
            <person name="Lance K."/>
            <person name="Lara M."/>
            <person name="Lee W."/>
            <person name="Lennon N."/>
            <person name="Letendre F."/>
            <person name="LeVine R."/>
            <person name="Lipovsky A."/>
            <person name="Liu X."/>
            <person name="Liu J."/>
            <person name="Liu S."/>
            <person name="Lokyitsang T."/>
            <person name="Lokyitsang Y."/>
            <person name="Lubonja R."/>
            <person name="Lui A."/>
            <person name="MacDonald P."/>
            <person name="Magnisalis V."/>
            <person name="Maru K."/>
            <person name="Matthews C."/>
            <person name="McCusker W."/>
            <person name="McDonough S."/>
            <person name="Mehta T."/>
            <person name="Meldrim J."/>
            <person name="Meneus L."/>
            <person name="Mihai O."/>
            <person name="Mihalev A."/>
            <person name="Mihova T."/>
            <person name="Mittelman R."/>
            <person name="Mlenga V."/>
            <person name="Montmayeur A."/>
            <person name="Mulrain L."/>
            <person name="Navidi A."/>
            <person name="Naylor J."/>
            <person name="Negash T."/>
            <person name="Nguyen T."/>
            <person name="Nguyen N."/>
            <person name="Nicol R."/>
            <person name="Norbu C."/>
            <person name="Norbu N."/>
            <person name="Novod N."/>
            <person name="O'Neill B."/>
            <person name="Osman S."/>
            <person name="Markiewicz E."/>
            <person name="Oyono O.L."/>
            <person name="Patti C."/>
            <person name="Phunkhang P."/>
            <person name="Pierre F."/>
            <person name="Priest M."/>
            <person name="Raghuraman S."/>
            <person name="Rege F."/>
            <person name="Reyes R."/>
            <person name="Rise C."/>
            <person name="Rogov P."/>
            <person name="Ross K."/>
            <person name="Ryan E."/>
            <person name="Settipalli S."/>
            <person name="Shea T."/>
            <person name="Sherpa N."/>
            <person name="Shi L."/>
            <person name="Shih D."/>
            <person name="Sparrow T."/>
            <person name="Spaulding J."/>
            <person name="Stalker J."/>
            <person name="Stange-Thomann N."/>
            <person name="Stavropoulos S."/>
            <person name="Stone C."/>
            <person name="Strader C."/>
            <person name="Tesfaye S."/>
            <person name="Thomson T."/>
            <person name="Thoulutsang Y."/>
            <person name="Thoulutsang D."/>
            <person name="Topham K."/>
            <person name="Topping I."/>
            <person name="Tsamla T."/>
            <person name="Vassiliev H."/>
            <person name="Vo A."/>
            <person name="Wangchuk T."/>
            <person name="Wangdi T."/>
            <person name="Weiand M."/>
            <person name="Wilkinson J."/>
            <person name="Wilson A."/>
            <person name="Yadav S."/>
            <person name="Young G."/>
            <person name="Yu Q."/>
            <person name="Zembek L."/>
            <person name="Zhong D."/>
            <person name="Zimmer A."/>
            <person name="Zwirko Z."/>
            <person name="Jaffe D.B."/>
            <person name="Alvarez P."/>
            <person name="Brockman W."/>
            <person name="Butler J."/>
            <person name="Chin C."/>
            <person name="Gnerre S."/>
            <person name="Grabherr M."/>
            <person name="Kleber M."/>
            <person name="Mauceli E."/>
            <person name="MacCallum I."/>
        </authorList>
    </citation>
    <scope>NUCLEOTIDE SEQUENCE [LARGE SCALE GENOMIC DNA]</scope>
    <source>
        <strain evidence="8">Tucson 15010-1051.87</strain>
    </source>
</reference>
<accession>B4M9Q6</accession>
<evidence type="ECO:0000256" key="5">
    <source>
        <dbReference type="ARBA" id="ARBA00022490"/>
    </source>
</evidence>
<evidence type="ECO:0000256" key="3">
    <source>
        <dbReference type="ARBA" id="ARBA00004496"/>
    </source>
</evidence>
<sequence>MPLSGDFSILKFETYEDYLQSFARVEEYRYLGSKRVIGAMVKLGYCTNAPIMEKDEFLLRRQRLKQSLNPKVIDKLFSVYRTSDDPALVALADREEPNVLMSLSTIIFLQVRQRNGSDISGYIDYADSLRACSQHMLGAINWRAVFEGRIMLQPDRTHLSFYDWHRGSLTFNHSDNYKVVNYGGRLLFKHNADHKIVPVTATESIFQDNVMRTFIESPMYGLMILYDHHVRKAF</sequence>
<evidence type="ECO:0000313" key="7">
    <source>
        <dbReference type="EMBL" id="EDW57932.1"/>
    </source>
</evidence>
<keyword evidence="5" id="KW-0963">Cytoplasm</keyword>
<comment type="function">
    <text evidence="1">May be involved in spermatogenesis.</text>
</comment>
<organism evidence="7 8">
    <name type="scientific">Drosophila virilis</name>
    <name type="common">Fruit fly</name>
    <dbReference type="NCBI Taxonomy" id="7244"/>
    <lineage>
        <taxon>Eukaryota</taxon>
        <taxon>Metazoa</taxon>
        <taxon>Ecdysozoa</taxon>
        <taxon>Arthropoda</taxon>
        <taxon>Hexapoda</taxon>
        <taxon>Insecta</taxon>
        <taxon>Pterygota</taxon>
        <taxon>Neoptera</taxon>
        <taxon>Endopterygota</taxon>
        <taxon>Diptera</taxon>
        <taxon>Brachycera</taxon>
        <taxon>Muscomorpha</taxon>
        <taxon>Ephydroidea</taxon>
        <taxon>Drosophilidae</taxon>
        <taxon>Drosophila</taxon>
    </lineage>
</organism>
<dbReference type="InterPro" id="IPR027887">
    <property type="entry name" value="DUF4464"/>
</dbReference>
<dbReference type="PANTHER" id="PTHR33588">
    <property type="entry name" value="CILIA- AND FLAGELLA-ASSOCIATED PROTEIN 299"/>
    <property type="match status" value="1"/>
</dbReference>
<evidence type="ECO:0000256" key="4">
    <source>
        <dbReference type="ARBA" id="ARBA00021436"/>
    </source>
</evidence>
<evidence type="ECO:0000256" key="1">
    <source>
        <dbReference type="ARBA" id="ARBA00003056"/>
    </source>
</evidence>
<evidence type="ECO:0000256" key="6">
    <source>
        <dbReference type="ARBA" id="ARBA00023242"/>
    </source>
</evidence>
<dbReference type="OMA" id="IESPMYG"/>
<proteinExistence type="predicted"/>
<evidence type="ECO:0000256" key="2">
    <source>
        <dbReference type="ARBA" id="ARBA00004123"/>
    </source>
</evidence>
<keyword evidence="8" id="KW-1185">Reference proteome</keyword>
<dbReference type="Proteomes" id="UP000008792">
    <property type="component" value="Unassembled WGS sequence"/>
</dbReference>
<dbReference type="HOGENOM" id="CLU_070912_1_0_1"/>
<dbReference type="GO" id="GO:0005634">
    <property type="term" value="C:nucleus"/>
    <property type="evidence" value="ECO:0007669"/>
    <property type="project" value="UniProtKB-SubCell"/>
</dbReference>
<name>B4M9Q6_DROVI</name>
<dbReference type="PANTHER" id="PTHR33588:SF1">
    <property type="entry name" value="CILIA- AND FLAGELLA-ASSOCIATED PROTEIN 299"/>
    <property type="match status" value="1"/>
</dbReference>
<dbReference type="OrthoDB" id="2136125at2759"/>
<dbReference type="GO" id="GO:0005737">
    <property type="term" value="C:cytoplasm"/>
    <property type="evidence" value="ECO:0007669"/>
    <property type="project" value="UniProtKB-SubCell"/>
</dbReference>
<dbReference type="Pfam" id="PF14713">
    <property type="entry name" value="DUF4464"/>
    <property type="match status" value="1"/>
</dbReference>